<dbReference type="Proteomes" id="UP001596439">
    <property type="component" value="Unassembled WGS sequence"/>
</dbReference>
<proteinExistence type="predicted"/>
<evidence type="ECO:0000313" key="7">
    <source>
        <dbReference type="Proteomes" id="UP001596439"/>
    </source>
</evidence>
<protein>
    <submittedName>
        <fullName evidence="6">Chloride channel protein</fullName>
    </submittedName>
</protein>
<dbReference type="RefSeq" id="WP_214786183.1">
    <property type="nucleotide sequence ID" value="NZ_JANIEL010000081.1"/>
</dbReference>
<gene>
    <name evidence="6" type="ORF">ACFQO8_01075</name>
</gene>
<evidence type="ECO:0000256" key="3">
    <source>
        <dbReference type="ARBA" id="ARBA00022989"/>
    </source>
</evidence>
<keyword evidence="2 5" id="KW-0812">Transmembrane</keyword>
<comment type="caution">
    <text evidence="6">The sequence shown here is derived from an EMBL/GenBank/DDBJ whole genome shotgun (WGS) entry which is preliminary data.</text>
</comment>
<evidence type="ECO:0000256" key="4">
    <source>
        <dbReference type="ARBA" id="ARBA00023136"/>
    </source>
</evidence>
<name>A0ABW2PGT6_9BACL</name>
<dbReference type="SUPFAM" id="SSF81340">
    <property type="entry name" value="Clc chloride channel"/>
    <property type="match status" value="1"/>
</dbReference>
<evidence type="ECO:0000256" key="5">
    <source>
        <dbReference type="SAM" id="Phobius"/>
    </source>
</evidence>
<feature type="transmembrane region" description="Helical" evidence="5">
    <location>
        <begin position="174"/>
        <end position="192"/>
    </location>
</feature>
<feature type="transmembrane region" description="Helical" evidence="5">
    <location>
        <begin position="242"/>
        <end position="262"/>
    </location>
</feature>
<feature type="transmembrane region" description="Helical" evidence="5">
    <location>
        <begin position="312"/>
        <end position="330"/>
    </location>
</feature>
<feature type="transmembrane region" description="Helical" evidence="5">
    <location>
        <begin position="7"/>
        <end position="25"/>
    </location>
</feature>
<evidence type="ECO:0000256" key="2">
    <source>
        <dbReference type="ARBA" id="ARBA00022692"/>
    </source>
</evidence>
<comment type="subcellular location">
    <subcellularLocation>
        <location evidence="1">Membrane</location>
        <topology evidence="1">Multi-pass membrane protein</topology>
    </subcellularLocation>
</comment>
<dbReference type="EMBL" id="JBHTCE010000001">
    <property type="protein sequence ID" value="MFC7388712.1"/>
    <property type="molecule type" value="Genomic_DNA"/>
</dbReference>
<dbReference type="PANTHER" id="PTHR43427">
    <property type="entry name" value="CHLORIDE CHANNEL PROTEIN CLC-E"/>
    <property type="match status" value="1"/>
</dbReference>
<feature type="transmembrane region" description="Helical" evidence="5">
    <location>
        <begin position="282"/>
        <end position="305"/>
    </location>
</feature>
<feature type="transmembrane region" description="Helical" evidence="5">
    <location>
        <begin position="143"/>
        <end position="162"/>
    </location>
</feature>
<organism evidence="6 7">
    <name type="scientific">Exiguobacterium aestuarii</name>
    <dbReference type="NCBI Taxonomy" id="273527"/>
    <lineage>
        <taxon>Bacteria</taxon>
        <taxon>Bacillati</taxon>
        <taxon>Bacillota</taxon>
        <taxon>Bacilli</taxon>
        <taxon>Bacillales</taxon>
        <taxon>Bacillales Family XII. Incertae Sedis</taxon>
        <taxon>Exiguobacterium</taxon>
    </lineage>
</organism>
<accession>A0ABW2PGT6</accession>
<dbReference type="Gene3D" id="1.10.3080.10">
    <property type="entry name" value="Clc chloride channel"/>
    <property type="match status" value="1"/>
</dbReference>
<feature type="transmembrane region" description="Helical" evidence="5">
    <location>
        <begin position="91"/>
        <end position="123"/>
    </location>
</feature>
<dbReference type="InterPro" id="IPR014743">
    <property type="entry name" value="Cl-channel_core"/>
</dbReference>
<evidence type="ECO:0000256" key="1">
    <source>
        <dbReference type="ARBA" id="ARBA00004141"/>
    </source>
</evidence>
<dbReference type="InterPro" id="IPR001807">
    <property type="entry name" value="ClC"/>
</dbReference>
<reference evidence="7" key="1">
    <citation type="journal article" date="2019" name="Int. J. Syst. Evol. Microbiol.">
        <title>The Global Catalogue of Microorganisms (GCM) 10K type strain sequencing project: providing services to taxonomists for standard genome sequencing and annotation.</title>
        <authorList>
            <consortium name="The Broad Institute Genomics Platform"/>
            <consortium name="The Broad Institute Genome Sequencing Center for Infectious Disease"/>
            <person name="Wu L."/>
            <person name="Ma J."/>
        </authorList>
    </citation>
    <scope>NUCLEOTIDE SEQUENCE [LARGE SCALE GENOMIC DNA]</scope>
    <source>
        <strain evidence="7">CCUG 55590</strain>
    </source>
</reference>
<feature type="transmembrane region" description="Helical" evidence="5">
    <location>
        <begin position="212"/>
        <end position="230"/>
    </location>
</feature>
<dbReference type="CDD" id="cd00400">
    <property type="entry name" value="Voltage_gated_ClC"/>
    <property type="match status" value="1"/>
</dbReference>
<feature type="transmembrane region" description="Helical" evidence="5">
    <location>
        <begin position="45"/>
        <end position="63"/>
    </location>
</feature>
<sequence length="394" mass="43785">MKSWIVSGYAIVLGVLIGLISWIFLSVVYKGIHVVWHTVPEQFDFPFYVFLVPVIAGICIGLLQRRYGRMPRLMPEVLEERKGTGRIDYRLIGFTTLTALLVLIGGASLGPEAALVGIVGGLTTWFSERIRHVRQELAELQEVGHAVVLGIVFNAPLFGAIAAEETEQKKQPMLNLLATLAGIGTFYLLNQLDERPPFIIKFPAIESVQLDWTMLLMVLGGMLLGWLYLISEHALMRLFSNIPILLLTTLGGIGIGGMALLYPDLLFSGEETILEYAEDWQLIPLYTLLLYSVLKLLFTAFCLATGWRGGHIYPLLFSSFTLGYFFSLLFEIDMTFSVVLTSSALLATAMRQPLAIIVLLVLFFPPNSWLYVFAVVAIVSKIPLPSFIHSPVKA</sequence>
<dbReference type="InterPro" id="IPR050368">
    <property type="entry name" value="ClC-type_chloride_channel"/>
</dbReference>
<evidence type="ECO:0000313" key="6">
    <source>
        <dbReference type="EMBL" id="MFC7388712.1"/>
    </source>
</evidence>
<dbReference type="PANTHER" id="PTHR43427:SF12">
    <property type="entry name" value="CHLORIDE TRANSPORTER"/>
    <property type="match status" value="1"/>
</dbReference>
<keyword evidence="7" id="KW-1185">Reference proteome</keyword>
<dbReference type="Pfam" id="PF00654">
    <property type="entry name" value="Voltage_CLC"/>
    <property type="match status" value="1"/>
</dbReference>
<keyword evidence="3 5" id="KW-1133">Transmembrane helix</keyword>
<keyword evidence="4 5" id="KW-0472">Membrane</keyword>